<accession>A0A6V7VD65</accession>
<dbReference type="Proteomes" id="UP000580250">
    <property type="component" value="Unassembled WGS sequence"/>
</dbReference>
<keyword evidence="1" id="KW-0175">Coiled coil</keyword>
<dbReference type="AlphaFoldDB" id="A0A6V7VD65"/>
<feature type="coiled-coil region" evidence="1">
    <location>
        <begin position="144"/>
        <end position="171"/>
    </location>
</feature>
<sequence length="186" mass="21801">MKNSIKLKQKLPTELISELIQFIPFNIKWSKIRISRLFDIFVIKYQRKWILYLILLKAEVDKLFDNVLSPLKTFKSPKRSWGKIKLIESSSLFIGIFAMLQNFANIMPTFAADINDKFINVTWPQIDKIKDKLETMETNLMTRKKLLVDMLEFLQEKAKALENKKELSDLKPVLKLLPGIVDNSIK</sequence>
<organism evidence="2 3">
    <name type="scientific">Meloidogyne enterolobii</name>
    <name type="common">Root-knot nematode worm</name>
    <name type="synonym">Meloidogyne mayaguensis</name>
    <dbReference type="NCBI Taxonomy" id="390850"/>
    <lineage>
        <taxon>Eukaryota</taxon>
        <taxon>Metazoa</taxon>
        <taxon>Ecdysozoa</taxon>
        <taxon>Nematoda</taxon>
        <taxon>Chromadorea</taxon>
        <taxon>Rhabditida</taxon>
        <taxon>Tylenchina</taxon>
        <taxon>Tylenchomorpha</taxon>
        <taxon>Tylenchoidea</taxon>
        <taxon>Meloidogynidae</taxon>
        <taxon>Meloidogyninae</taxon>
        <taxon>Meloidogyne</taxon>
    </lineage>
</organism>
<reference evidence="2 3" key="1">
    <citation type="submission" date="2020-08" db="EMBL/GenBank/DDBJ databases">
        <authorList>
            <person name="Koutsovoulos G."/>
            <person name="Danchin GJ E."/>
        </authorList>
    </citation>
    <scope>NUCLEOTIDE SEQUENCE [LARGE SCALE GENOMIC DNA]</scope>
</reference>
<gene>
    <name evidence="2" type="ORF">MENT_LOCUS24511</name>
</gene>
<dbReference type="OrthoDB" id="5906986at2759"/>
<name>A0A6V7VD65_MELEN</name>
<evidence type="ECO:0000313" key="2">
    <source>
        <dbReference type="EMBL" id="CAD2172936.1"/>
    </source>
</evidence>
<dbReference type="EMBL" id="CAJEWN010000208">
    <property type="protein sequence ID" value="CAD2172936.1"/>
    <property type="molecule type" value="Genomic_DNA"/>
</dbReference>
<evidence type="ECO:0000313" key="3">
    <source>
        <dbReference type="Proteomes" id="UP000580250"/>
    </source>
</evidence>
<comment type="caution">
    <text evidence="2">The sequence shown here is derived from an EMBL/GenBank/DDBJ whole genome shotgun (WGS) entry which is preliminary data.</text>
</comment>
<proteinExistence type="predicted"/>
<protein>
    <submittedName>
        <fullName evidence="2">Uncharacterized protein</fullName>
    </submittedName>
</protein>
<evidence type="ECO:0000256" key="1">
    <source>
        <dbReference type="SAM" id="Coils"/>
    </source>
</evidence>